<evidence type="ECO:0000259" key="1">
    <source>
        <dbReference type="SMART" id="SM00829"/>
    </source>
</evidence>
<dbReference type="Gene3D" id="3.40.50.720">
    <property type="entry name" value="NAD(P)-binding Rossmann-like Domain"/>
    <property type="match status" value="1"/>
</dbReference>
<comment type="caution">
    <text evidence="2">The sequence shown here is derived from an EMBL/GenBank/DDBJ whole genome shotgun (WGS) entry which is preliminary data.</text>
</comment>
<dbReference type="STRING" id="1461694.ATO9_02420"/>
<dbReference type="EMBL" id="AQQX01000001">
    <property type="protein sequence ID" value="KGM50367.1"/>
    <property type="molecule type" value="Genomic_DNA"/>
</dbReference>
<keyword evidence="3" id="KW-1185">Reference proteome</keyword>
<dbReference type="InterPro" id="IPR036291">
    <property type="entry name" value="NAD(P)-bd_dom_sf"/>
</dbReference>
<sequence length="325" mass="34270">MKAVMCTAFEGPEALEIGVLPDPDPAPDEVLVAVEAASVSFMDLLMISGGYQMRPDLPYVPGTDAAGVAVAVGAEVDHIAPGDRVIGTGWHGAYAERMAVKGWRCNVLPEGVDMVAGSTVAHTYATAHYALKLRAALQPGEWCLVTGASGGVGLAAVDYARMLGARVIACVSSRDKAAVVRDYGAEAVIVLDEDDLRGRVKEITGGHGIDVCFEMVGGETFLTLARVMAWNGRIMPIGFAGGEIPKLPMNLPLLKNYSVVGVFIGAWNDHDPDPARRAVDEVLTHVATGDLTPKVDRVLPMGQAQDAMALLQDRSVQGRVVLEVG</sequence>
<dbReference type="InterPro" id="IPR011032">
    <property type="entry name" value="GroES-like_sf"/>
</dbReference>
<dbReference type="PANTHER" id="PTHR43677">
    <property type="entry name" value="SHORT-CHAIN DEHYDROGENASE/REDUCTASE"/>
    <property type="match status" value="1"/>
</dbReference>
<dbReference type="RefSeq" id="WP_043744522.1">
    <property type="nucleotide sequence ID" value="NZ_AQQX01000001.1"/>
</dbReference>
<accession>A0A0A0EMH8</accession>
<name>A0A0A0EMH8_9RHOB</name>
<dbReference type="GO" id="GO:0016491">
    <property type="term" value="F:oxidoreductase activity"/>
    <property type="evidence" value="ECO:0007669"/>
    <property type="project" value="InterPro"/>
</dbReference>
<gene>
    <name evidence="2" type="ORF">ATO9_02420</name>
</gene>
<dbReference type="Gene3D" id="3.90.180.10">
    <property type="entry name" value="Medium-chain alcohol dehydrogenases, catalytic domain"/>
    <property type="match status" value="1"/>
</dbReference>
<dbReference type="AlphaFoldDB" id="A0A0A0EMH8"/>
<reference evidence="2 3" key="1">
    <citation type="journal article" date="2015" name="Antonie Van Leeuwenhoek">
        <title>Pseudooceanicola atlanticus gen. nov. sp. nov., isolated from surface seawater of the Atlantic Ocean and reclassification of Oceanicola batsensis, Oceanicola marinus, Oceanicola nitratireducens, Oceanicola nanhaiensis, Oceanicola antarcticus and Oceanicola flagellatus, as Pseudooceanicola batsensis comb. nov., Pseudooceanicola marinus comb. nov., Pseudooceanicola nitratireducens comb. nov., Pseudooceanicola nanhaiensis comb. nov., Pseudooceanicola antarcticus comb. nov., and Pseudooceanicola flagellatus comb. nov.</title>
        <authorList>
            <person name="Lai Q."/>
            <person name="Li G."/>
            <person name="Liu X."/>
            <person name="Du Y."/>
            <person name="Sun F."/>
            <person name="Shao Z."/>
        </authorList>
    </citation>
    <scope>NUCLEOTIDE SEQUENCE [LARGE SCALE GENOMIC DNA]</scope>
    <source>
        <strain evidence="2 3">22II-s11g</strain>
    </source>
</reference>
<proteinExistence type="predicted"/>
<evidence type="ECO:0000313" key="2">
    <source>
        <dbReference type="EMBL" id="KGM50367.1"/>
    </source>
</evidence>
<dbReference type="Pfam" id="PF00107">
    <property type="entry name" value="ADH_zinc_N"/>
    <property type="match status" value="1"/>
</dbReference>
<dbReference type="OrthoDB" id="4190732at2"/>
<dbReference type="Pfam" id="PF08240">
    <property type="entry name" value="ADH_N"/>
    <property type="match status" value="1"/>
</dbReference>
<evidence type="ECO:0000313" key="3">
    <source>
        <dbReference type="Proteomes" id="UP000030004"/>
    </source>
</evidence>
<dbReference type="SUPFAM" id="SSF50129">
    <property type="entry name" value="GroES-like"/>
    <property type="match status" value="1"/>
</dbReference>
<dbReference type="InterPro" id="IPR013149">
    <property type="entry name" value="ADH-like_C"/>
</dbReference>
<dbReference type="PANTHER" id="PTHR43677:SF4">
    <property type="entry name" value="QUINONE OXIDOREDUCTASE-LIKE PROTEIN 2"/>
    <property type="match status" value="1"/>
</dbReference>
<dbReference type="CDD" id="cd08241">
    <property type="entry name" value="QOR1"/>
    <property type="match status" value="1"/>
</dbReference>
<dbReference type="InterPro" id="IPR013154">
    <property type="entry name" value="ADH-like_N"/>
</dbReference>
<dbReference type="InterPro" id="IPR051397">
    <property type="entry name" value="Zn-ADH-like_protein"/>
</dbReference>
<dbReference type="SUPFAM" id="SSF51735">
    <property type="entry name" value="NAD(P)-binding Rossmann-fold domains"/>
    <property type="match status" value="1"/>
</dbReference>
<dbReference type="InterPro" id="IPR020843">
    <property type="entry name" value="ER"/>
</dbReference>
<dbReference type="eggNOG" id="COG0604">
    <property type="taxonomic scope" value="Bacteria"/>
</dbReference>
<organism evidence="2 3">
    <name type="scientific">Pseudooceanicola atlanticus</name>
    <dbReference type="NCBI Taxonomy" id="1461694"/>
    <lineage>
        <taxon>Bacteria</taxon>
        <taxon>Pseudomonadati</taxon>
        <taxon>Pseudomonadota</taxon>
        <taxon>Alphaproteobacteria</taxon>
        <taxon>Rhodobacterales</taxon>
        <taxon>Paracoccaceae</taxon>
        <taxon>Pseudooceanicola</taxon>
    </lineage>
</organism>
<dbReference type="SMART" id="SM00829">
    <property type="entry name" value="PKS_ER"/>
    <property type="match status" value="1"/>
</dbReference>
<protein>
    <submittedName>
        <fullName evidence="2">Quinone oxidoreductase</fullName>
    </submittedName>
</protein>
<dbReference type="Proteomes" id="UP000030004">
    <property type="component" value="Unassembled WGS sequence"/>
</dbReference>
<feature type="domain" description="Enoyl reductase (ER)" evidence="1">
    <location>
        <begin position="11"/>
        <end position="322"/>
    </location>
</feature>